<feature type="signal peptide" evidence="1">
    <location>
        <begin position="1"/>
        <end position="25"/>
    </location>
</feature>
<dbReference type="InterPro" id="IPR011008">
    <property type="entry name" value="Dimeric_a/b-barrel"/>
</dbReference>
<evidence type="ECO:0000256" key="1">
    <source>
        <dbReference type="SAM" id="SignalP"/>
    </source>
</evidence>
<accession>A0A239YVQ8</accession>
<feature type="chain" id="PRO_5012444432" evidence="1">
    <location>
        <begin position="26"/>
        <end position="255"/>
    </location>
</feature>
<dbReference type="InterPro" id="IPR050744">
    <property type="entry name" value="AI-2_Isomerase_LsrG"/>
</dbReference>
<dbReference type="AlphaFoldDB" id="A0A239YVQ8"/>
<dbReference type="GO" id="GO:0005829">
    <property type="term" value="C:cytosol"/>
    <property type="evidence" value="ECO:0007669"/>
    <property type="project" value="TreeGrafter"/>
</dbReference>
<dbReference type="InterPro" id="IPR007138">
    <property type="entry name" value="ABM_dom"/>
</dbReference>
<dbReference type="Proteomes" id="UP000214973">
    <property type="component" value="Chromosome 1"/>
</dbReference>
<evidence type="ECO:0000313" key="3">
    <source>
        <dbReference type="EMBL" id="SNV62466.1"/>
    </source>
</evidence>
<dbReference type="EMBL" id="LT906470">
    <property type="protein sequence ID" value="SNV62466.1"/>
    <property type="molecule type" value="Genomic_DNA"/>
</dbReference>
<keyword evidence="1" id="KW-0732">Signal</keyword>
<dbReference type="PANTHER" id="PTHR33336:SF3">
    <property type="entry name" value="ABM DOMAIN-CONTAINING PROTEIN"/>
    <property type="match status" value="1"/>
</dbReference>
<proteinExistence type="predicted"/>
<reference evidence="3 4" key="1">
    <citation type="submission" date="2017-06" db="EMBL/GenBank/DDBJ databases">
        <authorList>
            <consortium name="Pathogen Informatics"/>
        </authorList>
    </citation>
    <scope>NUCLEOTIDE SEQUENCE [LARGE SCALE GENOMIC DNA]</scope>
    <source>
        <strain evidence="3 4">NCTC12018</strain>
    </source>
</reference>
<dbReference type="Gene3D" id="3.30.70.100">
    <property type="match status" value="1"/>
</dbReference>
<dbReference type="KEGG" id="vrm:44547418_00750"/>
<protein>
    <submittedName>
        <fullName evidence="3">Autoinducer-2 (AI-2) modifying protein LsrG</fullName>
    </submittedName>
</protein>
<feature type="domain" description="ABM" evidence="2">
    <location>
        <begin position="40"/>
        <end position="129"/>
    </location>
</feature>
<dbReference type="RefSeq" id="WP_095065746.1">
    <property type="nucleotide sequence ID" value="NZ_LT906470.1"/>
</dbReference>
<evidence type="ECO:0000313" key="4">
    <source>
        <dbReference type="Proteomes" id="UP000214973"/>
    </source>
</evidence>
<keyword evidence="4" id="KW-1185">Reference proteome</keyword>
<dbReference type="PANTHER" id="PTHR33336">
    <property type="entry name" value="QUINOL MONOOXYGENASE YGIN-RELATED"/>
    <property type="match status" value="1"/>
</dbReference>
<dbReference type="PROSITE" id="PS51725">
    <property type="entry name" value="ABM"/>
    <property type="match status" value="1"/>
</dbReference>
<gene>
    <name evidence="3" type="ORF">SAMEA44547418_00750</name>
</gene>
<evidence type="ECO:0000259" key="2">
    <source>
        <dbReference type="PROSITE" id="PS51725"/>
    </source>
</evidence>
<organism evidence="3 4">
    <name type="scientific">Veillonella rodentium</name>
    <dbReference type="NCBI Taxonomy" id="248315"/>
    <lineage>
        <taxon>Bacteria</taxon>
        <taxon>Bacillati</taxon>
        <taxon>Bacillota</taxon>
        <taxon>Negativicutes</taxon>
        <taxon>Veillonellales</taxon>
        <taxon>Veillonellaceae</taxon>
        <taxon>Veillonella</taxon>
    </lineage>
</organism>
<dbReference type="Pfam" id="PF03992">
    <property type="entry name" value="ABM"/>
    <property type="match status" value="2"/>
</dbReference>
<dbReference type="SUPFAM" id="SSF54909">
    <property type="entry name" value="Dimeric alpha+beta barrel"/>
    <property type="match status" value="2"/>
</dbReference>
<dbReference type="GO" id="GO:0016491">
    <property type="term" value="F:oxidoreductase activity"/>
    <property type="evidence" value="ECO:0007669"/>
    <property type="project" value="TreeGrafter"/>
</dbReference>
<sequence length="255" mass="28478">MNKNLLKRIVLTSAIAVLGVSTSFAALVMERDQSVDTAPSVGMYRFEVPVELQGTYNSVGVANLTASMEKEPNTLSMNVAHVKGNPSESYVVEIYKDLAAIEAHRKSDHYQAFVNEVGSKLTNRKMYDVQSVLLFEKKDALSIVNDGKAVVTLTEFTVDSNEIDTVQRQYQLDMERAVRDDAGYKAGYVLRERNAKNRWYVIQIYSDQEALTKHLNSPGYRFMMSQIQGSLQGVTTKVLEGDILVNHGGQAFVRP</sequence>
<name>A0A239YVQ8_9FIRM</name>